<dbReference type="RefSeq" id="WP_088333775.1">
    <property type="nucleotide sequence ID" value="NZ_NBBJ01000003.1"/>
</dbReference>
<sequence>MAIAIRPASAADVAAIDGLLRTSFAQPAEADLVRELCIAGDMVLTLVADDEDTATLAGAVVFSRMDVTVGGQAVPAVALAPIAVAEPYRRQGVADALIHAAHERLEAAGVVLSFVLGDPEFYTRFGYDPAVARNFDSPYAGDYFMALPLQGGLVPCGVREAARHAPAFSVLGAA</sequence>
<dbReference type="GO" id="GO:0034069">
    <property type="term" value="F:aminoglycoside N-acetyltransferase activity"/>
    <property type="evidence" value="ECO:0007669"/>
    <property type="project" value="TreeGrafter"/>
</dbReference>
<dbReference type="InterPro" id="IPR000182">
    <property type="entry name" value="GNAT_dom"/>
</dbReference>
<dbReference type="EMBL" id="NBBJ01000003">
    <property type="protein sequence ID" value="OWK29632.1"/>
    <property type="molecule type" value="Genomic_DNA"/>
</dbReference>
<evidence type="ECO:0000259" key="1">
    <source>
        <dbReference type="PROSITE" id="PS51186"/>
    </source>
</evidence>
<keyword evidence="3" id="KW-1185">Reference proteome</keyword>
<name>A0A245ZIQ8_9SPHN</name>
<evidence type="ECO:0000313" key="2">
    <source>
        <dbReference type="EMBL" id="OWK29632.1"/>
    </source>
</evidence>
<dbReference type="OrthoDB" id="9797178at2"/>
<protein>
    <recommendedName>
        <fullName evidence="1">N-acetyltransferase domain-containing protein</fullName>
    </recommendedName>
</protein>
<dbReference type="Proteomes" id="UP000197783">
    <property type="component" value="Unassembled WGS sequence"/>
</dbReference>
<comment type="caution">
    <text evidence="2">The sequence shown here is derived from an EMBL/GenBank/DDBJ whole genome shotgun (WGS) entry which is preliminary data.</text>
</comment>
<dbReference type="InterPro" id="IPR016181">
    <property type="entry name" value="Acyl_CoA_acyltransferase"/>
</dbReference>
<proteinExistence type="predicted"/>
<accession>A0A245ZIQ8</accession>
<dbReference type="PANTHER" id="PTHR37817:SF1">
    <property type="entry name" value="N-ACETYLTRANSFERASE EIS"/>
    <property type="match status" value="1"/>
</dbReference>
<dbReference type="PANTHER" id="PTHR37817">
    <property type="entry name" value="N-ACETYLTRANSFERASE EIS"/>
    <property type="match status" value="1"/>
</dbReference>
<feature type="domain" description="N-acetyltransferase" evidence="1">
    <location>
        <begin position="3"/>
        <end position="150"/>
    </location>
</feature>
<reference evidence="2 3" key="1">
    <citation type="submission" date="2017-03" db="EMBL/GenBank/DDBJ databases">
        <title>Genome sequence of Sphingomonas mucosissima DSM 17494.</title>
        <authorList>
            <person name="Poehlein A."/>
            <person name="Wuebbeler J.H."/>
            <person name="Steinbuechel A."/>
            <person name="Daniel R."/>
        </authorList>
    </citation>
    <scope>NUCLEOTIDE SEQUENCE [LARGE SCALE GENOMIC DNA]</scope>
    <source>
        <strain evidence="2 3">DSM 17494</strain>
    </source>
</reference>
<dbReference type="GO" id="GO:0030649">
    <property type="term" value="P:aminoglycoside antibiotic catabolic process"/>
    <property type="evidence" value="ECO:0007669"/>
    <property type="project" value="TreeGrafter"/>
</dbReference>
<dbReference type="Gene3D" id="3.40.630.30">
    <property type="match status" value="1"/>
</dbReference>
<dbReference type="SUPFAM" id="SSF55729">
    <property type="entry name" value="Acyl-CoA N-acyltransferases (Nat)"/>
    <property type="match status" value="1"/>
</dbReference>
<dbReference type="PROSITE" id="PS51186">
    <property type="entry name" value="GNAT"/>
    <property type="match status" value="1"/>
</dbReference>
<dbReference type="CDD" id="cd04301">
    <property type="entry name" value="NAT_SF"/>
    <property type="match status" value="1"/>
</dbReference>
<dbReference type="AlphaFoldDB" id="A0A245ZIQ8"/>
<evidence type="ECO:0000313" key="3">
    <source>
        <dbReference type="Proteomes" id="UP000197783"/>
    </source>
</evidence>
<gene>
    <name evidence="2" type="ORF">SPMU_20520</name>
</gene>
<organism evidence="2 3">
    <name type="scientific">Sphingomonas mucosissima</name>
    <dbReference type="NCBI Taxonomy" id="370959"/>
    <lineage>
        <taxon>Bacteria</taxon>
        <taxon>Pseudomonadati</taxon>
        <taxon>Pseudomonadota</taxon>
        <taxon>Alphaproteobacteria</taxon>
        <taxon>Sphingomonadales</taxon>
        <taxon>Sphingomonadaceae</taxon>
        <taxon>Sphingomonas</taxon>
    </lineage>
</organism>
<dbReference type="Pfam" id="PF13527">
    <property type="entry name" value="Acetyltransf_9"/>
    <property type="match status" value="1"/>
</dbReference>
<dbReference type="InterPro" id="IPR051554">
    <property type="entry name" value="Acetyltransferase_Eis"/>
</dbReference>